<dbReference type="EMBL" id="FOEG01000013">
    <property type="protein sequence ID" value="SEP16149.1"/>
    <property type="molecule type" value="Genomic_DNA"/>
</dbReference>
<evidence type="ECO:0000256" key="3">
    <source>
        <dbReference type="ARBA" id="ARBA00020042"/>
    </source>
</evidence>
<name>A0A1H8VL86_9GAMM</name>
<keyword evidence="9 11" id="KW-0472">Membrane</keyword>
<evidence type="ECO:0000313" key="13">
    <source>
        <dbReference type="EMBL" id="SEP16149.1"/>
    </source>
</evidence>
<dbReference type="GO" id="GO:0015628">
    <property type="term" value="P:protein secretion by the type II secretion system"/>
    <property type="evidence" value="ECO:0007669"/>
    <property type="project" value="InterPro"/>
</dbReference>
<dbReference type="InterPro" id="IPR013545">
    <property type="entry name" value="T2SS_protein-GspG_C"/>
</dbReference>
<evidence type="ECO:0000259" key="12">
    <source>
        <dbReference type="Pfam" id="PF08334"/>
    </source>
</evidence>
<evidence type="ECO:0000256" key="9">
    <source>
        <dbReference type="ARBA" id="ARBA00023136"/>
    </source>
</evidence>
<sequence>MEQRTGPRARAQSGFTLIEIMVVVVILGILAAFAVPNIMSNPERARITQAESDIRTLESQLEMYRLDNHRYPTTDQGLEALVERPRSDPEPPNWQEGGYMRSVPTDPWGNPYEYLDPEDADGRIMVYTYGPDGRRGGDPEITNRDLD</sequence>
<dbReference type="Proteomes" id="UP000199657">
    <property type="component" value="Unassembled WGS sequence"/>
</dbReference>
<evidence type="ECO:0000256" key="6">
    <source>
        <dbReference type="ARBA" id="ARBA00022519"/>
    </source>
</evidence>
<dbReference type="GO" id="GO:0005886">
    <property type="term" value="C:plasma membrane"/>
    <property type="evidence" value="ECO:0007669"/>
    <property type="project" value="UniProtKB-SubCell"/>
</dbReference>
<keyword evidence="4" id="KW-1003">Cell membrane</keyword>
<protein>
    <recommendedName>
        <fullName evidence="3">Type II secretion system core protein G</fullName>
    </recommendedName>
</protein>
<evidence type="ECO:0000256" key="4">
    <source>
        <dbReference type="ARBA" id="ARBA00022475"/>
    </source>
</evidence>
<dbReference type="PANTHER" id="PTHR30093">
    <property type="entry name" value="GENERAL SECRETION PATHWAY PROTEIN G"/>
    <property type="match status" value="1"/>
</dbReference>
<proteinExistence type="inferred from homology"/>
<evidence type="ECO:0000256" key="11">
    <source>
        <dbReference type="SAM" id="Phobius"/>
    </source>
</evidence>
<keyword evidence="14" id="KW-1185">Reference proteome</keyword>
<organism evidence="13 14">
    <name type="scientific">Aquisalimonas asiatica</name>
    <dbReference type="NCBI Taxonomy" id="406100"/>
    <lineage>
        <taxon>Bacteria</taxon>
        <taxon>Pseudomonadati</taxon>
        <taxon>Pseudomonadota</taxon>
        <taxon>Gammaproteobacteria</taxon>
        <taxon>Chromatiales</taxon>
        <taxon>Ectothiorhodospiraceae</taxon>
        <taxon>Aquisalimonas</taxon>
    </lineage>
</organism>
<dbReference type="PANTHER" id="PTHR30093:SF44">
    <property type="entry name" value="TYPE II SECRETION SYSTEM CORE PROTEIN G"/>
    <property type="match status" value="1"/>
</dbReference>
<gene>
    <name evidence="13" type="ORF">SAMN04488052_11358</name>
</gene>
<keyword evidence="5" id="KW-0488">Methylation</keyword>
<dbReference type="InterPro" id="IPR000983">
    <property type="entry name" value="Bac_GSPG_pilin"/>
</dbReference>
<evidence type="ECO:0000256" key="2">
    <source>
        <dbReference type="ARBA" id="ARBA00009984"/>
    </source>
</evidence>
<dbReference type="GO" id="GO:0015627">
    <property type="term" value="C:type II protein secretion system complex"/>
    <property type="evidence" value="ECO:0007669"/>
    <property type="project" value="InterPro"/>
</dbReference>
<dbReference type="PRINTS" id="PR00813">
    <property type="entry name" value="BCTERIALGSPG"/>
</dbReference>
<dbReference type="RefSeq" id="WP_091646233.1">
    <property type="nucleotide sequence ID" value="NZ_FOEG01000013.1"/>
</dbReference>
<dbReference type="NCBIfam" id="TIGR02532">
    <property type="entry name" value="IV_pilin_GFxxxE"/>
    <property type="match status" value="1"/>
</dbReference>
<dbReference type="OrthoDB" id="9795612at2"/>
<evidence type="ECO:0000256" key="5">
    <source>
        <dbReference type="ARBA" id="ARBA00022481"/>
    </source>
</evidence>
<dbReference type="InterPro" id="IPR045584">
    <property type="entry name" value="Pilin-like"/>
</dbReference>
<comment type="subcellular location">
    <subcellularLocation>
        <location evidence="1">Cell inner membrane</location>
        <topology evidence="1">Single-pass membrane protein</topology>
    </subcellularLocation>
</comment>
<dbReference type="STRING" id="406100.SAMN04488052_11358"/>
<dbReference type="Pfam" id="PF07963">
    <property type="entry name" value="N_methyl"/>
    <property type="match status" value="1"/>
</dbReference>
<dbReference type="InterPro" id="IPR012902">
    <property type="entry name" value="N_methyl_site"/>
</dbReference>
<keyword evidence="8 11" id="KW-1133">Transmembrane helix</keyword>
<evidence type="ECO:0000256" key="7">
    <source>
        <dbReference type="ARBA" id="ARBA00022692"/>
    </source>
</evidence>
<dbReference type="InterPro" id="IPR010054">
    <property type="entry name" value="Type2_sec_GspG"/>
</dbReference>
<evidence type="ECO:0000313" key="14">
    <source>
        <dbReference type="Proteomes" id="UP000199657"/>
    </source>
</evidence>
<feature type="transmembrane region" description="Helical" evidence="11">
    <location>
        <begin position="20"/>
        <end position="39"/>
    </location>
</feature>
<dbReference type="SUPFAM" id="SSF54523">
    <property type="entry name" value="Pili subunits"/>
    <property type="match status" value="1"/>
</dbReference>
<accession>A0A1H8VL86</accession>
<comment type="similarity">
    <text evidence="2">Belongs to the GSP G family.</text>
</comment>
<dbReference type="Pfam" id="PF08334">
    <property type="entry name" value="T2SSG"/>
    <property type="match status" value="1"/>
</dbReference>
<dbReference type="PROSITE" id="PS00409">
    <property type="entry name" value="PROKAR_NTER_METHYL"/>
    <property type="match status" value="1"/>
</dbReference>
<reference evidence="13 14" key="1">
    <citation type="submission" date="2016-10" db="EMBL/GenBank/DDBJ databases">
        <authorList>
            <person name="de Groot N.N."/>
        </authorList>
    </citation>
    <scope>NUCLEOTIDE SEQUENCE [LARGE SCALE GENOMIC DNA]</scope>
    <source>
        <strain evidence="13 14">CGMCC 1.6291</strain>
    </source>
</reference>
<dbReference type="Gene3D" id="3.30.700.10">
    <property type="entry name" value="Glycoprotein, Type 4 Pilin"/>
    <property type="match status" value="1"/>
</dbReference>
<dbReference type="AlphaFoldDB" id="A0A1H8VL86"/>
<evidence type="ECO:0000256" key="1">
    <source>
        <dbReference type="ARBA" id="ARBA00004377"/>
    </source>
</evidence>
<feature type="domain" description="Type II secretion system protein GspG C-terminal" evidence="12">
    <location>
        <begin position="37"/>
        <end position="140"/>
    </location>
</feature>
<evidence type="ECO:0000256" key="10">
    <source>
        <dbReference type="SAM" id="MobiDB-lite"/>
    </source>
</evidence>
<feature type="region of interest" description="Disordered" evidence="10">
    <location>
        <begin position="83"/>
        <end position="110"/>
    </location>
</feature>
<evidence type="ECO:0000256" key="8">
    <source>
        <dbReference type="ARBA" id="ARBA00022989"/>
    </source>
</evidence>
<dbReference type="NCBIfam" id="TIGR01710">
    <property type="entry name" value="typeII_sec_gspG"/>
    <property type="match status" value="1"/>
</dbReference>
<keyword evidence="7 11" id="KW-0812">Transmembrane</keyword>
<keyword evidence="6" id="KW-0997">Cell inner membrane</keyword>